<dbReference type="Gene3D" id="3.10.450.50">
    <property type="match status" value="1"/>
</dbReference>
<dbReference type="Pfam" id="PF12680">
    <property type="entry name" value="SnoaL_2"/>
    <property type="match status" value="1"/>
</dbReference>
<protein>
    <recommendedName>
        <fullName evidence="1">SnoaL-like domain-containing protein</fullName>
    </recommendedName>
</protein>
<evidence type="ECO:0000313" key="3">
    <source>
        <dbReference type="Proteomes" id="UP000322530"/>
    </source>
</evidence>
<dbReference type="InterPro" id="IPR037401">
    <property type="entry name" value="SnoaL-like"/>
</dbReference>
<dbReference type="EMBL" id="BIXY01000016">
    <property type="protein sequence ID" value="GCF07964.1"/>
    <property type="molecule type" value="Genomic_DNA"/>
</dbReference>
<dbReference type="InterPro" id="IPR032710">
    <property type="entry name" value="NTF2-like_dom_sf"/>
</dbReference>
<reference evidence="2 3" key="1">
    <citation type="submission" date="2019-01" db="EMBL/GenBank/DDBJ databases">
        <title>Draft genome sequence of Dictyobacter sp. Uno17.</title>
        <authorList>
            <person name="Wang C.M."/>
            <person name="Zheng Y."/>
            <person name="Sakai Y."/>
            <person name="Abe K."/>
            <person name="Yokota A."/>
            <person name="Yabe S."/>
        </authorList>
    </citation>
    <scope>NUCLEOTIDE SEQUENCE [LARGE SCALE GENOMIC DNA]</scope>
    <source>
        <strain evidence="2 3">Uno17</strain>
    </source>
</reference>
<organism evidence="2 3">
    <name type="scientific">Dictyobacter arantiisoli</name>
    <dbReference type="NCBI Taxonomy" id="2014874"/>
    <lineage>
        <taxon>Bacteria</taxon>
        <taxon>Bacillati</taxon>
        <taxon>Chloroflexota</taxon>
        <taxon>Ktedonobacteria</taxon>
        <taxon>Ktedonobacterales</taxon>
        <taxon>Dictyobacteraceae</taxon>
        <taxon>Dictyobacter</taxon>
    </lineage>
</organism>
<dbReference type="Proteomes" id="UP000322530">
    <property type="component" value="Unassembled WGS sequence"/>
</dbReference>
<accession>A0A5A5TAN5</accession>
<dbReference type="RefSeq" id="WP_149400965.1">
    <property type="nucleotide sequence ID" value="NZ_BIXY01000016.1"/>
</dbReference>
<evidence type="ECO:0000259" key="1">
    <source>
        <dbReference type="Pfam" id="PF12680"/>
    </source>
</evidence>
<gene>
    <name evidence="2" type="ORF">KDI_15280</name>
</gene>
<proteinExistence type="predicted"/>
<sequence length="131" mass="14231">MSTSVETTSAVVAAYYETVNTGDWDRWLELFDDNVVVDEQLAGHVEGIGILRGAVSGLKKGYSKFQNKPVHTVIDGDQACVVSHISAANAIGVPIEANVANYFRLANGKIVYMANFHDTVPFAPFVNQKLD</sequence>
<comment type="caution">
    <text evidence="2">The sequence shown here is derived from an EMBL/GenBank/DDBJ whole genome shotgun (WGS) entry which is preliminary data.</text>
</comment>
<evidence type="ECO:0000313" key="2">
    <source>
        <dbReference type="EMBL" id="GCF07964.1"/>
    </source>
</evidence>
<dbReference type="AlphaFoldDB" id="A0A5A5TAN5"/>
<dbReference type="SUPFAM" id="SSF54427">
    <property type="entry name" value="NTF2-like"/>
    <property type="match status" value="1"/>
</dbReference>
<keyword evidence="3" id="KW-1185">Reference proteome</keyword>
<name>A0A5A5TAN5_9CHLR</name>
<feature type="domain" description="SnoaL-like" evidence="1">
    <location>
        <begin position="12"/>
        <end position="112"/>
    </location>
</feature>
<dbReference type="OrthoDB" id="3681559at2"/>